<evidence type="ECO:0000313" key="8">
    <source>
        <dbReference type="EMBL" id="APE46035.1"/>
    </source>
</evidence>
<comment type="similarity">
    <text evidence="1">Belongs to the bacterial solute-binding protein 9 family.</text>
</comment>
<evidence type="ECO:0000256" key="2">
    <source>
        <dbReference type="ARBA" id="ARBA00015915"/>
    </source>
</evidence>
<keyword evidence="4 7" id="KW-0732">Signal</keyword>
<dbReference type="AlphaFoldDB" id="A0A1J0WP74"/>
<dbReference type="KEGG" id="suam:BOO69_20625"/>
<dbReference type="Proteomes" id="UP000181897">
    <property type="component" value="Plasmid unnamed4"/>
</dbReference>
<keyword evidence="5" id="KW-0864">Zinc transport</keyword>
<evidence type="ECO:0000256" key="3">
    <source>
        <dbReference type="ARBA" id="ARBA00022448"/>
    </source>
</evidence>
<geneLocation type="plasmid" evidence="8 9">
    <name>unnamed4</name>
</geneLocation>
<organism evidence="8 9">
    <name type="scientific">Sulfitobacter alexandrii</name>
    <dbReference type="NCBI Taxonomy" id="1917485"/>
    <lineage>
        <taxon>Bacteria</taxon>
        <taxon>Pseudomonadati</taxon>
        <taxon>Pseudomonadota</taxon>
        <taxon>Alphaproteobacteria</taxon>
        <taxon>Rhodobacterales</taxon>
        <taxon>Roseobacteraceae</taxon>
        <taxon>Sulfitobacter</taxon>
    </lineage>
</organism>
<keyword evidence="3" id="KW-0813">Transport</keyword>
<dbReference type="Pfam" id="PF01297">
    <property type="entry name" value="ZnuA"/>
    <property type="match status" value="1"/>
</dbReference>
<proteinExistence type="inferred from homology"/>
<evidence type="ECO:0000256" key="4">
    <source>
        <dbReference type="ARBA" id="ARBA00022729"/>
    </source>
</evidence>
<dbReference type="InterPro" id="IPR006127">
    <property type="entry name" value="ZnuA-like"/>
</dbReference>
<sequence>MSRNLLSPFAATVMATLLSGTAVTAEVPRVAADIAPVHSLVARVMAGVGTPDLIVPPGASPHAYSLRPSQAAALQEAGVVFWVTPDLTPWLDGALETLAGGATVVELLGVPGTQELPLRQNALFEAHHHDDGHEGEAHDDHDHAENGHKGHDHEDHADHAEDDHAAGHDHDHAGEHDPHAWLSPQNGAAWLDAIAMTLSEADPDNAAAYRANAAAGQQELAALTGEIETILDPVRDGNFIVFHDAYQYFEAAFDLPASGAISLSDASDPSPARIAEVQARVTEQNITCVLSEPQFNPGIVASVMEGTAAETGVLDPLGSDLEPGPMLYPDMLRNLARALADCL</sequence>
<feature type="compositionally biased region" description="Basic and acidic residues" evidence="6">
    <location>
        <begin position="130"/>
        <end position="179"/>
    </location>
</feature>
<evidence type="ECO:0000313" key="9">
    <source>
        <dbReference type="Proteomes" id="UP000181897"/>
    </source>
</evidence>
<dbReference type="InterPro" id="IPR050492">
    <property type="entry name" value="Bact_metal-bind_prot9"/>
</dbReference>
<dbReference type="Gene3D" id="3.40.50.1980">
    <property type="entry name" value="Nitrogenase molybdenum iron protein domain"/>
    <property type="match status" value="3"/>
</dbReference>
<feature type="region of interest" description="Disordered" evidence="6">
    <location>
        <begin position="130"/>
        <end position="183"/>
    </location>
</feature>
<evidence type="ECO:0000256" key="1">
    <source>
        <dbReference type="ARBA" id="ARBA00011028"/>
    </source>
</evidence>
<gene>
    <name evidence="8" type="ORF">BOO69_20625</name>
</gene>
<accession>A0A1J0WP74</accession>
<dbReference type="PANTHER" id="PTHR42953:SF3">
    <property type="entry name" value="HIGH-AFFINITY ZINC UPTAKE SYSTEM PROTEIN ZNUA"/>
    <property type="match status" value="1"/>
</dbReference>
<keyword evidence="5" id="KW-0406">Ion transport</keyword>
<feature type="signal peptide" evidence="7">
    <location>
        <begin position="1"/>
        <end position="25"/>
    </location>
</feature>
<feature type="chain" id="PRO_5012610889" description="High-affinity zinc uptake system protein ZnuA" evidence="7">
    <location>
        <begin position="26"/>
        <end position="343"/>
    </location>
</feature>
<protein>
    <recommendedName>
        <fullName evidence="2">High-affinity zinc uptake system protein ZnuA</fullName>
    </recommendedName>
</protein>
<evidence type="ECO:0000256" key="6">
    <source>
        <dbReference type="SAM" id="MobiDB-lite"/>
    </source>
</evidence>
<dbReference type="PANTHER" id="PTHR42953">
    <property type="entry name" value="HIGH-AFFINITY ZINC UPTAKE SYSTEM PROTEIN ZNUA-RELATED"/>
    <property type="match status" value="1"/>
</dbReference>
<dbReference type="SUPFAM" id="SSF53807">
    <property type="entry name" value="Helical backbone' metal receptor"/>
    <property type="match status" value="1"/>
</dbReference>
<dbReference type="OrthoDB" id="7346865at2"/>
<keyword evidence="9" id="KW-1185">Reference proteome</keyword>
<dbReference type="EMBL" id="CP018080">
    <property type="protein sequence ID" value="APE46035.1"/>
    <property type="molecule type" value="Genomic_DNA"/>
</dbReference>
<keyword evidence="5" id="KW-0862">Zinc</keyword>
<dbReference type="GO" id="GO:0046872">
    <property type="term" value="F:metal ion binding"/>
    <property type="evidence" value="ECO:0007669"/>
    <property type="project" value="InterPro"/>
</dbReference>
<reference evidence="8 9" key="1">
    <citation type="submission" date="2016-11" db="EMBL/GenBank/DDBJ databases">
        <title>Complete genome sequence of Sulfitobacter sp. AM1-D1, a toxic bacteria associated with marine dinoflagellate Alexandrium minutum in East China Sea.</title>
        <authorList>
            <person name="Yang Q."/>
            <person name="Zhang X."/>
            <person name="Tian X."/>
        </authorList>
    </citation>
    <scope>NUCLEOTIDE SEQUENCE [LARGE SCALE GENOMIC DNA]</scope>
    <source>
        <strain evidence="8 9">AM1-D1</strain>
        <plasmid evidence="8 9">unnamed4</plasmid>
    </source>
</reference>
<keyword evidence="8" id="KW-0614">Plasmid</keyword>
<dbReference type="GO" id="GO:0006829">
    <property type="term" value="P:zinc ion transport"/>
    <property type="evidence" value="ECO:0007669"/>
    <property type="project" value="UniProtKB-KW"/>
</dbReference>
<name>A0A1J0WP74_9RHOB</name>
<dbReference type="RefSeq" id="WP_071974346.1">
    <property type="nucleotide sequence ID" value="NZ_CP018080.1"/>
</dbReference>
<evidence type="ECO:0000256" key="5">
    <source>
        <dbReference type="ARBA" id="ARBA00022906"/>
    </source>
</evidence>
<evidence type="ECO:0000256" key="7">
    <source>
        <dbReference type="SAM" id="SignalP"/>
    </source>
</evidence>